<protein>
    <submittedName>
        <fullName evidence="1">Uncharacterized protein</fullName>
    </submittedName>
</protein>
<name>A0ABQ8J9H0_DERPT</name>
<evidence type="ECO:0000313" key="2">
    <source>
        <dbReference type="Proteomes" id="UP000887458"/>
    </source>
</evidence>
<dbReference type="Proteomes" id="UP000887458">
    <property type="component" value="Unassembled WGS sequence"/>
</dbReference>
<gene>
    <name evidence="1" type="ORF">DERP_011132</name>
</gene>
<comment type="caution">
    <text evidence="1">The sequence shown here is derived from an EMBL/GenBank/DDBJ whole genome shotgun (WGS) entry which is preliminary data.</text>
</comment>
<keyword evidence="2" id="KW-1185">Reference proteome</keyword>
<evidence type="ECO:0000313" key="1">
    <source>
        <dbReference type="EMBL" id="KAH9419037.1"/>
    </source>
</evidence>
<reference evidence="1 2" key="2">
    <citation type="journal article" date="2022" name="Mol. Biol. Evol.">
        <title>Comparative Genomics Reveals Insights into the Divergent Evolution of Astigmatic Mites and Household Pest Adaptations.</title>
        <authorList>
            <person name="Xiong Q."/>
            <person name="Wan A.T."/>
            <person name="Liu X."/>
            <person name="Fung C.S."/>
            <person name="Xiao X."/>
            <person name="Malainual N."/>
            <person name="Hou J."/>
            <person name="Wang L."/>
            <person name="Wang M."/>
            <person name="Yang K.Y."/>
            <person name="Cui Y."/>
            <person name="Leung E.L."/>
            <person name="Nong W."/>
            <person name="Shin S.K."/>
            <person name="Au S.W."/>
            <person name="Jeong K.Y."/>
            <person name="Chew F.T."/>
            <person name="Hui J.H."/>
            <person name="Leung T.F."/>
            <person name="Tungtrongchitr A."/>
            <person name="Zhong N."/>
            <person name="Liu Z."/>
            <person name="Tsui S.K."/>
        </authorList>
    </citation>
    <scope>NUCLEOTIDE SEQUENCE [LARGE SCALE GENOMIC DNA]</scope>
    <source>
        <strain evidence="1">Derp</strain>
    </source>
</reference>
<organism evidence="1 2">
    <name type="scientific">Dermatophagoides pteronyssinus</name>
    <name type="common">European house dust mite</name>
    <dbReference type="NCBI Taxonomy" id="6956"/>
    <lineage>
        <taxon>Eukaryota</taxon>
        <taxon>Metazoa</taxon>
        <taxon>Ecdysozoa</taxon>
        <taxon>Arthropoda</taxon>
        <taxon>Chelicerata</taxon>
        <taxon>Arachnida</taxon>
        <taxon>Acari</taxon>
        <taxon>Acariformes</taxon>
        <taxon>Sarcoptiformes</taxon>
        <taxon>Astigmata</taxon>
        <taxon>Psoroptidia</taxon>
        <taxon>Analgoidea</taxon>
        <taxon>Pyroglyphidae</taxon>
        <taxon>Dermatophagoidinae</taxon>
        <taxon>Dermatophagoides</taxon>
    </lineage>
</organism>
<accession>A0ABQ8J9H0</accession>
<proteinExistence type="predicted"/>
<sequence length="85" mass="9652">MNFSLKINITKPGIASTTKKLKFQISIKSMNYKIYQSNKIGRSIEKNLHFENDDNGGGGRWPSVLWSFKWIITSIDGDDGEIETV</sequence>
<reference evidence="1 2" key="1">
    <citation type="journal article" date="2018" name="J. Allergy Clin. Immunol.">
        <title>High-quality assembly of Dermatophagoides pteronyssinus genome and transcriptome reveals a wide range of novel allergens.</title>
        <authorList>
            <person name="Liu X.Y."/>
            <person name="Yang K.Y."/>
            <person name="Wang M.Q."/>
            <person name="Kwok J.S."/>
            <person name="Zeng X."/>
            <person name="Yang Z."/>
            <person name="Xiao X.J."/>
            <person name="Lau C.P."/>
            <person name="Li Y."/>
            <person name="Huang Z.M."/>
            <person name="Ba J.G."/>
            <person name="Yim A.K."/>
            <person name="Ouyang C.Y."/>
            <person name="Ngai S.M."/>
            <person name="Chan T.F."/>
            <person name="Leung E.L."/>
            <person name="Liu L."/>
            <person name="Liu Z.G."/>
            <person name="Tsui S.K."/>
        </authorList>
    </citation>
    <scope>NUCLEOTIDE SEQUENCE [LARGE SCALE GENOMIC DNA]</scope>
    <source>
        <strain evidence="1">Derp</strain>
    </source>
</reference>
<dbReference type="EMBL" id="NJHN03000061">
    <property type="protein sequence ID" value="KAH9419037.1"/>
    <property type="molecule type" value="Genomic_DNA"/>
</dbReference>